<keyword evidence="6" id="KW-0539">Nucleus</keyword>
<feature type="coiled-coil region" evidence="7">
    <location>
        <begin position="487"/>
        <end position="514"/>
    </location>
</feature>
<comment type="similarity">
    <text evidence="3">Belongs to the NEMF family.</text>
</comment>
<evidence type="ECO:0000256" key="3">
    <source>
        <dbReference type="ARBA" id="ARBA00008318"/>
    </source>
</evidence>
<evidence type="ECO:0000256" key="6">
    <source>
        <dbReference type="ARBA" id="ARBA00023242"/>
    </source>
</evidence>
<feature type="region of interest" description="Disordered" evidence="8">
    <location>
        <begin position="748"/>
        <end position="779"/>
    </location>
</feature>
<sequence length="893" mass="101216">MKTKFATFDLCAVLHDLNNLRVRGKTRNSKTRNRQNTERQNAVLPKHGTAKRRNDQNTGMRLSNVYDINSKTYLLKLQRPNEKAFILFESGIRIHVTKCEWPKAVIPSGFSMKFRKHIRSKRLTNVSQVGIDRIVDLKFGEEERSCHVIVELYDRGNVVLTDHEYTILNILRPRTDHDTDVRFSVRERYPLEQARQSSQFKPTNENILQFLNAAKKGDSLKKSLVCNVPFGALLLDHVFIKIGVPLAAQIGTDIPVNDDGVKIIAKILEEAEMVADDITSTSHGGFIAYEEKESQEGIPIQLFKEYFPYDFIQFRDKSLNNLHILETKTFSEAIDKYYWTNEARKSKQQDGGVEKEANRKLNNIKRDHQKRIQSLNEIKEIQKKRGEFIIYNKDLVEQALLIVRTALDNLKKVNKSLAANNRGPKLVPKTGVGLWLEELANMGEQPAARLICKLKLETNRLLSRFTMRLTNPYDESDKELNVELDLSLNAEQNARRLFEEKRAAEQKKEKTEAATNKALKSAVKSAKIKADIKSTQIKVRKTNIIHARKTNWFEKFLWFVSSDGFLILAGRDAQQNELLVKRYMRPGDIYVHAEIQGGSSVIIRNRENNSSEEWTPPHKTLNEAGTFAVCFSSAWEANVSVTAWWVRHDQVSRTAPAGEYLVAGSFMIRGKRNSLPSCPLQLGFGLMFKLDDESLEARKIKEKKTLVKNTQNDDESAICLEDELIEGGSDSDTVEGAEDFPDVKVRVTGSTSTQNDKVIESSISYGNEKDNEDENKASDEEALGEMNENDLIDSLTGHLSNEDEPVFAVPVCAPYTAMNKFKLKVKITPGSCKRGKAVKMALELFAQNKSLTLAERTLLKAQTGDDRLIQLVPGKVRVSAPSFNVKQVAKLII</sequence>
<keyword evidence="5 7" id="KW-0175">Coiled coil</keyword>
<dbReference type="PANTHER" id="PTHR15239:SF6">
    <property type="entry name" value="RIBOSOME QUALITY CONTROL COMPLEX SUBUNIT NEMF"/>
    <property type="match status" value="1"/>
</dbReference>
<feature type="region of interest" description="Disordered" evidence="8">
    <location>
        <begin position="23"/>
        <end position="57"/>
    </location>
</feature>
<evidence type="ECO:0000313" key="11">
    <source>
        <dbReference type="Proteomes" id="UP000887563"/>
    </source>
</evidence>
<dbReference type="Proteomes" id="UP000887563">
    <property type="component" value="Unplaced"/>
</dbReference>
<dbReference type="GO" id="GO:0005737">
    <property type="term" value="C:cytoplasm"/>
    <property type="evidence" value="ECO:0007669"/>
    <property type="project" value="UniProtKB-SubCell"/>
</dbReference>
<dbReference type="Pfam" id="PF05833">
    <property type="entry name" value="NFACT_N"/>
    <property type="match status" value="1"/>
</dbReference>
<evidence type="ECO:0000256" key="2">
    <source>
        <dbReference type="ARBA" id="ARBA00004496"/>
    </source>
</evidence>
<dbReference type="GO" id="GO:0000049">
    <property type="term" value="F:tRNA binding"/>
    <property type="evidence" value="ECO:0007669"/>
    <property type="project" value="TreeGrafter"/>
</dbReference>
<dbReference type="GO" id="GO:0005634">
    <property type="term" value="C:nucleus"/>
    <property type="evidence" value="ECO:0007669"/>
    <property type="project" value="UniProtKB-SubCell"/>
</dbReference>
<dbReference type="GO" id="GO:0043023">
    <property type="term" value="F:ribosomal large subunit binding"/>
    <property type="evidence" value="ECO:0007669"/>
    <property type="project" value="TreeGrafter"/>
</dbReference>
<keyword evidence="4" id="KW-0963">Cytoplasm</keyword>
<organism evidence="11 12">
    <name type="scientific">Meloidogyne incognita</name>
    <name type="common">Southern root-knot nematode worm</name>
    <name type="synonym">Oxyuris incognita</name>
    <dbReference type="NCBI Taxonomy" id="6306"/>
    <lineage>
        <taxon>Eukaryota</taxon>
        <taxon>Metazoa</taxon>
        <taxon>Ecdysozoa</taxon>
        <taxon>Nematoda</taxon>
        <taxon>Chromadorea</taxon>
        <taxon>Rhabditida</taxon>
        <taxon>Tylenchina</taxon>
        <taxon>Tylenchomorpha</taxon>
        <taxon>Tylenchoidea</taxon>
        <taxon>Meloidogynidae</taxon>
        <taxon>Meloidogyninae</taxon>
        <taxon>Meloidogyne</taxon>
        <taxon>Meloidogyne incognita group</taxon>
    </lineage>
</organism>
<evidence type="ECO:0000313" key="12">
    <source>
        <dbReference type="WBParaSite" id="Minc3s00600g14906"/>
    </source>
</evidence>
<dbReference type="Pfam" id="PF05670">
    <property type="entry name" value="NFACT-R_1"/>
    <property type="match status" value="1"/>
</dbReference>
<evidence type="ECO:0000256" key="5">
    <source>
        <dbReference type="ARBA" id="ARBA00023054"/>
    </source>
</evidence>
<evidence type="ECO:0000256" key="8">
    <source>
        <dbReference type="SAM" id="MobiDB-lite"/>
    </source>
</evidence>
<reference evidence="12" key="1">
    <citation type="submission" date="2022-11" db="UniProtKB">
        <authorList>
            <consortium name="WormBaseParasite"/>
        </authorList>
    </citation>
    <scope>IDENTIFICATION</scope>
</reference>
<dbReference type="GO" id="GO:1990112">
    <property type="term" value="C:RQC complex"/>
    <property type="evidence" value="ECO:0007669"/>
    <property type="project" value="TreeGrafter"/>
</dbReference>
<feature type="compositionally biased region" description="Polar residues" evidence="8">
    <location>
        <begin position="748"/>
        <end position="765"/>
    </location>
</feature>
<accession>A0A914LKA8</accession>
<dbReference type="Pfam" id="PF11923">
    <property type="entry name" value="NFACT-C"/>
    <property type="match status" value="1"/>
</dbReference>
<evidence type="ECO:0000259" key="9">
    <source>
        <dbReference type="Pfam" id="PF05670"/>
    </source>
</evidence>
<feature type="domain" description="NFACT RNA-binding" evidence="9">
    <location>
        <begin position="555"/>
        <end position="670"/>
    </location>
</feature>
<dbReference type="WBParaSite" id="Minc3s00600g14906">
    <property type="protein sequence ID" value="Minc3s00600g14906"/>
    <property type="gene ID" value="Minc3s00600g14906"/>
</dbReference>
<feature type="domain" description="NFACT protein C-terminal" evidence="10">
    <location>
        <begin position="786"/>
        <end position="879"/>
    </location>
</feature>
<name>A0A914LKA8_MELIC</name>
<dbReference type="InterPro" id="IPR051608">
    <property type="entry name" value="RQC_Subunit_NEMF"/>
</dbReference>
<dbReference type="Gene3D" id="2.30.310.10">
    <property type="entry name" value="ibrinogen binding protein from staphylococcus aureus domain"/>
    <property type="match status" value="1"/>
</dbReference>
<dbReference type="GO" id="GO:1990116">
    <property type="term" value="P:ribosome-associated ubiquitin-dependent protein catabolic process"/>
    <property type="evidence" value="ECO:0007669"/>
    <property type="project" value="TreeGrafter"/>
</dbReference>
<dbReference type="InterPro" id="IPR021846">
    <property type="entry name" value="NFACT-C"/>
</dbReference>
<dbReference type="InterPro" id="IPR008532">
    <property type="entry name" value="NFACT_RNA-bd"/>
</dbReference>
<evidence type="ECO:0000259" key="10">
    <source>
        <dbReference type="Pfam" id="PF11923"/>
    </source>
</evidence>
<dbReference type="FunFam" id="2.30.310.10:FF:000001">
    <property type="entry name" value="Nuclear export mediator factor Nemf"/>
    <property type="match status" value="1"/>
</dbReference>
<dbReference type="GO" id="GO:0072344">
    <property type="term" value="P:rescue of stalled ribosome"/>
    <property type="evidence" value="ECO:0007669"/>
    <property type="project" value="TreeGrafter"/>
</dbReference>
<protein>
    <submittedName>
        <fullName evidence="12">Uncharacterized protein</fullName>
    </submittedName>
</protein>
<keyword evidence="11" id="KW-1185">Reference proteome</keyword>
<evidence type="ECO:0000256" key="1">
    <source>
        <dbReference type="ARBA" id="ARBA00004123"/>
    </source>
</evidence>
<evidence type="ECO:0000256" key="4">
    <source>
        <dbReference type="ARBA" id="ARBA00022490"/>
    </source>
</evidence>
<proteinExistence type="inferred from homology"/>
<feature type="coiled-coil region" evidence="7">
    <location>
        <begin position="358"/>
        <end position="385"/>
    </location>
</feature>
<comment type="subcellular location">
    <subcellularLocation>
        <location evidence="2">Cytoplasm</location>
    </subcellularLocation>
    <subcellularLocation>
        <location evidence="1">Nucleus</location>
    </subcellularLocation>
</comment>
<evidence type="ECO:0000256" key="7">
    <source>
        <dbReference type="SAM" id="Coils"/>
    </source>
</evidence>
<dbReference type="PANTHER" id="PTHR15239">
    <property type="entry name" value="NUCLEAR EXPORT MEDIATOR FACTOR NEMF"/>
    <property type="match status" value="1"/>
</dbReference>
<feature type="compositionally biased region" description="Basic residues" evidence="8">
    <location>
        <begin position="23"/>
        <end position="33"/>
    </location>
</feature>
<dbReference type="AlphaFoldDB" id="A0A914LKA8"/>